<keyword evidence="2" id="KW-0789">Thiol protease inhibitor</keyword>
<evidence type="ECO:0000313" key="6">
    <source>
        <dbReference type="EMBL" id="PVY30461.1"/>
    </source>
</evidence>
<evidence type="ECO:0000313" key="7">
    <source>
        <dbReference type="Proteomes" id="UP000245959"/>
    </source>
</evidence>
<dbReference type="RefSeq" id="WP_116886093.1">
    <property type="nucleotide sequence ID" value="NZ_CALXNT010000016.1"/>
</dbReference>
<evidence type="ECO:0000256" key="2">
    <source>
        <dbReference type="ARBA" id="ARBA00022704"/>
    </source>
</evidence>
<gene>
    <name evidence="6" type="ORF">C8D82_1641</name>
    <name evidence="5" type="ORF">HF882_01940</name>
</gene>
<evidence type="ECO:0000256" key="1">
    <source>
        <dbReference type="ARBA" id="ARBA00022690"/>
    </source>
</evidence>
<proteinExistence type="predicted"/>
<feature type="domain" description="Proteinase inhibitor I42 chagasin" evidence="4">
    <location>
        <begin position="47"/>
        <end position="137"/>
    </location>
</feature>
<protein>
    <submittedName>
        <fullName evidence="5">Protease inhibitor I42 family protein</fullName>
    </submittedName>
    <submittedName>
        <fullName evidence="6">Putative secreted protein</fullName>
    </submittedName>
</protein>
<dbReference type="EMBL" id="JABAEW010000002">
    <property type="protein sequence ID" value="NMD85338.1"/>
    <property type="molecule type" value="Genomic_DNA"/>
</dbReference>
<dbReference type="PANTHER" id="PTHR36530">
    <property type="entry name" value="INHIBITOR OF CYSTEINE PEPTIDASE"/>
    <property type="match status" value="1"/>
</dbReference>
<dbReference type="Proteomes" id="UP000576225">
    <property type="component" value="Unassembled WGS sequence"/>
</dbReference>
<dbReference type="EMBL" id="QEKH01000064">
    <property type="protein sequence ID" value="PVY30461.1"/>
    <property type="molecule type" value="Genomic_DNA"/>
</dbReference>
<evidence type="ECO:0000313" key="8">
    <source>
        <dbReference type="Proteomes" id="UP000576225"/>
    </source>
</evidence>
<dbReference type="PROSITE" id="PS51257">
    <property type="entry name" value="PROKAR_LIPOPROTEIN"/>
    <property type="match status" value="1"/>
</dbReference>
<dbReference type="InterPro" id="IPR018990">
    <property type="entry name" value="Prot_inh_I42_chagasin"/>
</dbReference>
<accession>A0A2U1A9W3</accession>
<evidence type="ECO:0000256" key="3">
    <source>
        <dbReference type="SAM" id="SignalP"/>
    </source>
</evidence>
<dbReference type="PANTHER" id="PTHR36530:SF1">
    <property type="entry name" value="AMOEBIASIN-1"/>
    <property type="match status" value="1"/>
</dbReference>
<evidence type="ECO:0000313" key="5">
    <source>
        <dbReference type="EMBL" id="NMD85338.1"/>
    </source>
</evidence>
<feature type="chain" id="PRO_5041123387" evidence="3">
    <location>
        <begin position="20"/>
        <end position="145"/>
    </location>
</feature>
<organism evidence="6 7">
    <name type="scientific">Victivallis vadensis</name>
    <dbReference type="NCBI Taxonomy" id="172901"/>
    <lineage>
        <taxon>Bacteria</taxon>
        <taxon>Pseudomonadati</taxon>
        <taxon>Lentisphaerota</taxon>
        <taxon>Lentisphaeria</taxon>
        <taxon>Victivallales</taxon>
        <taxon>Victivallaceae</taxon>
        <taxon>Victivallis</taxon>
    </lineage>
</organism>
<feature type="signal peptide" evidence="3">
    <location>
        <begin position="1"/>
        <end position="19"/>
    </location>
</feature>
<dbReference type="Gene3D" id="2.60.40.2020">
    <property type="match status" value="1"/>
</dbReference>
<name>A0A2U1A9W3_9BACT</name>
<dbReference type="InterPro" id="IPR036331">
    <property type="entry name" value="Chagasin-like_sf"/>
</dbReference>
<dbReference type="InterPro" id="IPR052781">
    <property type="entry name" value="Cys_protease_inhibitor_I42"/>
</dbReference>
<sequence>MNKWLICGIAAVMATLAGCATGEQEWKQLPEASRTLGASESNQTVQVRVGEYVKISLKANPTTGYTWFFRVDKDRKQTGSAVELVGERLIMPEEDNQLVGAPGVKEVMVRAVAPGFAYVIGECKRPWEHGQRPALTVKYGFVVVR</sequence>
<reference evidence="6 7" key="1">
    <citation type="submission" date="2018-04" db="EMBL/GenBank/DDBJ databases">
        <title>Genomic Encyclopedia of Type Strains, Phase IV (KMG-IV): sequencing the most valuable type-strain genomes for metagenomic binning, comparative biology and taxonomic classification.</title>
        <authorList>
            <person name="Goeker M."/>
        </authorList>
    </citation>
    <scope>NUCLEOTIDE SEQUENCE [LARGE SCALE GENOMIC DNA]</scope>
    <source>
        <strain evidence="6 7">DSM 14823</strain>
    </source>
</reference>
<dbReference type="GO" id="GO:0004869">
    <property type="term" value="F:cysteine-type endopeptidase inhibitor activity"/>
    <property type="evidence" value="ECO:0007669"/>
    <property type="project" value="UniProtKB-KW"/>
</dbReference>
<dbReference type="SUPFAM" id="SSF141066">
    <property type="entry name" value="ICP-like"/>
    <property type="match status" value="1"/>
</dbReference>
<keyword evidence="7" id="KW-1185">Reference proteome</keyword>
<dbReference type="GeneID" id="78297354"/>
<comment type="caution">
    <text evidence="6">The sequence shown here is derived from an EMBL/GenBank/DDBJ whole genome shotgun (WGS) entry which is preliminary data.</text>
</comment>
<dbReference type="AlphaFoldDB" id="A0A2U1A9W3"/>
<evidence type="ECO:0000259" key="4">
    <source>
        <dbReference type="Pfam" id="PF09394"/>
    </source>
</evidence>
<reference evidence="5 8" key="2">
    <citation type="submission" date="2020-04" db="EMBL/GenBank/DDBJ databases">
        <authorList>
            <person name="Hitch T.C.A."/>
            <person name="Wylensek D."/>
            <person name="Clavel T."/>
        </authorList>
    </citation>
    <scope>NUCLEOTIDE SEQUENCE [LARGE SCALE GENOMIC DNA]</scope>
    <source>
        <strain evidence="5 8">COR2-253-APC-1A</strain>
    </source>
</reference>
<keyword evidence="1" id="KW-0646">Protease inhibitor</keyword>
<dbReference type="Proteomes" id="UP000245959">
    <property type="component" value="Unassembled WGS sequence"/>
</dbReference>
<keyword evidence="3" id="KW-0732">Signal</keyword>
<dbReference type="Pfam" id="PF09394">
    <property type="entry name" value="Inhibitor_I42"/>
    <property type="match status" value="1"/>
</dbReference>